<dbReference type="Proteomes" id="UP000187151">
    <property type="component" value="Unassembled WGS sequence"/>
</dbReference>
<evidence type="ECO:0000313" key="4">
    <source>
        <dbReference type="Proteomes" id="UP000187151"/>
    </source>
</evidence>
<sequence>MNHDHERDYIDQRFTTLTAGAGWEQPAPTPYGPPAKAPMTGQAKALIAMAGLVIVGGSAVGVAAFSASSGQAEVRAQELALQAQQLEVERAKVNAPDAKAEERRMVGFQACIEKAGMAKDVCAQAFPAPGGASLNGPIGAVNASSASNINQGGGSSITSALVIAGIAAAGITYMVRRANKGGNPA</sequence>
<name>A0ABX3GAI9_9ACTN</name>
<keyword evidence="2" id="KW-1133">Transmembrane helix</keyword>
<keyword evidence="1" id="KW-0175">Coiled coil</keyword>
<organism evidence="3 4">
    <name type="scientific">Streptomyces amritsarensis</name>
    <dbReference type="NCBI Taxonomy" id="681158"/>
    <lineage>
        <taxon>Bacteria</taxon>
        <taxon>Bacillati</taxon>
        <taxon>Actinomycetota</taxon>
        <taxon>Actinomycetes</taxon>
        <taxon>Kitasatosporales</taxon>
        <taxon>Streptomycetaceae</taxon>
        <taxon>Streptomyces</taxon>
    </lineage>
</organism>
<comment type="caution">
    <text evidence="3">The sequence shown here is derived from an EMBL/GenBank/DDBJ whole genome shotgun (WGS) entry which is preliminary data.</text>
</comment>
<keyword evidence="4" id="KW-1185">Reference proteome</keyword>
<evidence type="ECO:0000256" key="2">
    <source>
        <dbReference type="SAM" id="Phobius"/>
    </source>
</evidence>
<accession>A0ABX3GAI9</accession>
<dbReference type="RefSeq" id="WP_076043222.1">
    <property type="nucleotide sequence ID" value="NZ_MQUR01000005.1"/>
</dbReference>
<evidence type="ECO:0000256" key="1">
    <source>
        <dbReference type="SAM" id="Coils"/>
    </source>
</evidence>
<keyword evidence="2" id="KW-0472">Membrane</keyword>
<gene>
    <name evidence="3" type="ORF">AVW11_03925</name>
</gene>
<feature type="transmembrane region" description="Helical" evidence="2">
    <location>
        <begin position="45"/>
        <end position="65"/>
    </location>
</feature>
<reference evidence="3 4" key="1">
    <citation type="submission" date="2016-01" db="EMBL/GenBank/DDBJ databases">
        <title>Streptomyces amritsarensis strain MTCC 11845 genome sequencing and assembly.</title>
        <authorList>
            <person name="Sharma D."/>
            <person name="Nair G.R."/>
            <person name="Kaur G."/>
            <person name="Manhas R.K."/>
            <person name="Mayilraj S."/>
        </authorList>
    </citation>
    <scope>NUCLEOTIDE SEQUENCE [LARGE SCALE GENOMIC DNA]</scope>
    <source>
        <strain evidence="3 4">MTCC 11845</strain>
    </source>
</reference>
<proteinExistence type="predicted"/>
<evidence type="ECO:0000313" key="3">
    <source>
        <dbReference type="EMBL" id="OLZ72549.1"/>
    </source>
</evidence>
<protein>
    <submittedName>
        <fullName evidence="3">Uncharacterized protein</fullName>
    </submittedName>
</protein>
<dbReference type="EMBL" id="MQUR01000005">
    <property type="protein sequence ID" value="OLZ72549.1"/>
    <property type="molecule type" value="Genomic_DNA"/>
</dbReference>
<feature type="transmembrane region" description="Helical" evidence="2">
    <location>
        <begin position="157"/>
        <end position="175"/>
    </location>
</feature>
<keyword evidence="2" id="KW-0812">Transmembrane</keyword>
<feature type="coiled-coil region" evidence="1">
    <location>
        <begin position="69"/>
        <end position="101"/>
    </location>
</feature>